<feature type="transmembrane region" description="Helical" evidence="1">
    <location>
        <begin position="237"/>
        <end position="258"/>
    </location>
</feature>
<keyword evidence="1" id="KW-0812">Transmembrane</keyword>
<sequence length="271" mass="28545">MIMADTHQLTDDNRDWLRHAARAGYVARGAVFLIIGYFAFRAAFASGEAMDSKDAVGQIAGSAFGTILLGLLVLALSCFAAWRIVQVVFDVDHHGTDTKGLFVRVGLIFSALAYGALAFYAASLLIGMARGGGSNGLVAKAYEVGYGVWLTYIVALGMAAAGAAHIFKGAKAGFEKYMEIPEGVRSWLTPVCQFGLIARGVTFLVLAGLLFSGAASYASGDTPGLDTALAAMEGWSYGWALLSLTGLGLMAFGIYALAEALYRRINIEAVV</sequence>
<dbReference type="AlphaFoldDB" id="A0A9C9NCE8"/>
<feature type="transmembrane region" description="Helical" evidence="1">
    <location>
        <begin position="146"/>
        <end position="167"/>
    </location>
</feature>
<feature type="transmembrane region" description="Helical" evidence="1">
    <location>
        <begin position="187"/>
        <end position="217"/>
    </location>
</feature>
<feature type="transmembrane region" description="Helical" evidence="1">
    <location>
        <begin position="101"/>
        <end position="126"/>
    </location>
</feature>
<evidence type="ECO:0000313" key="4">
    <source>
        <dbReference type="Proteomes" id="UP000885680"/>
    </source>
</evidence>
<evidence type="ECO:0000256" key="1">
    <source>
        <dbReference type="SAM" id="Phobius"/>
    </source>
</evidence>
<dbReference type="Proteomes" id="UP000885680">
    <property type="component" value="Unassembled WGS sequence"/>
</dbReference>
<name>A0A9C9NCE8_9HYPH</name>
<organism evidence="3 4">
    <name type="scientific">Aurantimonas coralicida</name>
    <dbReference type="NCBI Taxonomy" id="182270"/>
    <lineage>
        <taxon>Bacteria</taxon>
        <taxon>Pseudomonadati</taxon>
        <taxon>Pseudomonadota</taxon>
        <taxon>Alphaproteobacteria</taxon>
        <taxon>Hyphomicrobiales</taxon>
        <taxon>Aurantimonadaceae</taxon>
        <taxon>Aurantimonas</taxon>
    </lineage>
</organism>
<dbReference type="InterPro" id="IPR009597">
    <property type="entry name" value="DUF1206"/>
</dbReference>
<proteinExistence type="predicted"/>
<evidence type="ECO:0000313" key="3">
    <source>
        <dbReference type="EMBL" id="HET98783.1"/>
    </source>
</evidence>
<feature type="transmembrane region" description="Helical" evidence="1">
    <location>
        <begin position="25"/>
        <end position="44"/>
    </location>
</feature>
<gene>
    <name evidence="3" type="ORF">ENH89_00110</name>
</gene>
<comment type="caution">
    <text evidence="3">The sequence shown here is derived from an EMBL/GenBank/DDBJ whole genome shotgun (WGS) entry which is preliminary data.</text>
</comment>
<dbReference type="EMBL" id="DRGN01000002">
    <property type="protein sequence ID" value="HET98783.1"/>
    <property type="molecule type" value="Genomic_DNA"/>
</dbReference>
<keyword evidence="1" id="KW-0472">Membrane</keyword>
<reference evidence="3" key="1">
    <citation type="journal article" date="2020" name="mSystems">
        <title>Genome- and Community-Level Interaction Insights into Carbon Utilization and Element Cycling Functions of Hydrothermarchaeota in Hydrothermal Sediment.</title>
        <authorList>
            <person name="Zhou Z."/>
            <person name="Liu Y."/>
            <person name="Xu W."/>
            <person name="Pan J."/>
            <person name="Luo Z.H."/>
            <person name="Li M."/>
        </authorList>
    </citation>
    <scope>NUCLEOTIDE SEQUENCE</scope>
    <source>
        <strain evidence="3">HyVt-347</strain>
    </source>
</reference>
<feature type="domain" description="DUF1206" evidence="2">
    <location>
        <begin position="194"/>
        <end position="263"/>
    </location>
</feature>
<accession>A0A9C9NCE8</accession>
<evidence type="ECO:0000259" key="2">
    <source>
        <dbReference type="Pfam" id="PF06724"/>
    </source>
</evidence>
<dbReference type="Pfam" id="PF06724">
    <property type="entry name" value="DUF1206"/>
    <property type="match status" value="3"/>
</dbReference>
<feature type="transmembrane region" description="Helical" evidence="1">
    <location>
        <begin position="64"/>
        <end position="89"/>
    </location>
</feature>
<keyword evidence="1" id="KW-1133">Transmembrane helix</keyword>
<feature type="domain" description="DUF1206" evidence="2">
    <location>
        <begin position="23"/>
        <end position="89"/>
    </location>
</feature>
<feature type="domain" description="DUF1206" evidence="2">
    <location>
        <begin position="105"/>
        <end position="171"/>
    </location>
</feature>
<protein>
    <submittedName>
        <fullName evidence="3">DUF1206 domain-containing protein</fullName>
    </submittedName>
</protein>